<dbReference type="Proteomes" id="UP000017836">
    <property type="component" value="Unassembled WGS sequence"/>
</dbReference>
<dbReference type="EMBL" id="KI392237">
    <property type="protein sequence ID" value="ERN18242.1"/>
    <property type="molecule type" value="Genomic_DNA"/>
</dbReference>
<keyword evidence="3" id="KW-1185">Reference proteome</keyword>
<sequence>MGFYVDCKSHFFAIRKWVELLTPRQRQALVRIASRPSQKGKAPMEEDNESRGPGVSGSVQGESTLPQSRAAVWALAMSSVRSSGDLEGVECDAPELDDVDMDGAAFLDEDTVPPPVLLSDEEW</sequence>
<evidence type="ECO:0000256" key="1">
    <source>
        <dbReference type="SAM" id="MobiDB-lite"/>
    </source>
</evidence>
<evidence type="ECO:0000313" key="2">
    <source>
        <dbReference type="EMBL" id="ERN18242.1"/>
    </source>
</evidence>
<organism evidence="2 3">
    <name type="scientific">Amborella trichopoda</name>
    <dbReference type="NCBI Taxonomy" id="13333"/>
    <lineage>
        <taxon>Eukaryota</taxon>
        <taxon>Viridiplantae</taxon>
        <taxon>Streptophyta</taxon>
        <taxon>Embryophyta</taxon>
        <taxon>Tracheophyta</taxon>
        <taxon>Spermatophyta</taxon>
        <taxon>Magnoliopsida</taxon>
        <taxon>Amborellales</taxon>
        <taxon>Amborellaceae</taxon>
        <taxon>Amborella</taxon>
    </lineage>
</organism>
<accession>U5D9Y9</accession>
<dbReference type="HOGENOM" id="CLU_2018306_0_0_1"/>
<dbReference type="AlphaFoldDB" id="U5D9Y9"/>
<protein>
    <submittedName>
        <fullName evidence="2">Uncharacterized protein</fullName>
    </submittedName>
</protein>
<feature type="region of interest" description="Disordered" evidence="1">
    <location>
        <begin position="31"/>
        <end position="63"/>
    </location>
</feature>
<dbReference type="Gramene" id="ERN18242">
    <property type="protein sequence ID" value="ERN18242"/>
    <property type="gene ID" value="AMTR_s00055p00086220"/>
</dbReference>
<gene>
    <name evidence="2" type="ORF">AMTR_s00055p00086220</name>
</gene>
<reference evidence="3" key="1">
    <citation type="journal article" date="2013" name="Science">
        <title>The Amborella genome and the evolution of flowering plants.</title>
        <authorList>
            <consortium name="Amborella Genome Project"/>
        </authorList>
    </citation>
    <scope>NUCLEOTIDE SEQUENCE [LARGE SCALE GENOMIC DNA]</scope>
</reference>
<proteinExistence type="predicted"/>
<evidence type="ECO:0000313" key="3">
    <source>
        <dbReference type="Proteomes" id="UP000017836"/>
    </source>
</evidence>
<name>U5D9Y9_AMBTC</name>